<proteinExistence type="predicted"/>
<organism evidence="1 2">
    <name type="scientific">Ameca splendens</name>
    <dbReference type="NCBI Taxonomy" id="208324"/>
    <lineage>
        <taxon>Eukaryota</taxon>
        <taxon>Metazoa</taxon>
        <taxon>Chordata</taxon>
        <taxon>Craniata</taxon>
        <taxon>Vertebrata</taxon>
        <taxon>Euteleostomi</taxon>
        <taxon>Actinopterygii</taxon>
        <taxon>Neopterygii</taxon>
        <taxon>Teleostei</taxon>
        <taxon>Neoteleostei</taxon>
        <taxon>Acanthomorphata</taxon>
        <taxon>Ovalentaria</taxon>
        <taxon>Atherinomorphae</taxon>
        <taxon>Cyprinodontiformes</taxon>
        <taxon>Goodeidae</taxon>
        <taxon>Ameca</taxon>
    </lineage>
</organism>
<dbReference type="EMBL" id="JAHRIP010067051">
    <property type="protein sequence ID" value="MEQ2307278.1"/>
    <property type="molecule type" value="Genomic_DNA"/>
</dbReference>
<comment type="caution">
    <text evidence="1">The sequence shown here is derived from an EMBL/GenBank/DDBJ whole genome shotgun (WGS) entry which is preliminary data.</text>
</comment>
<gene>
    <name evidence="1" type="ORF">AMECASPLE_016646</name>
</gene>
<evidence type="ECO:0000313" key="1">
    <source>
        <dbReference type="EMBL" id="MEQ2307278.1"/>
    </source>
</evidence>
<keyword evidence="2" id="KW-1185">Reference proteome</keyword>
<evidence type="ECO:0000313" key="2">
    <source>
        <dbReference type="Proteomes" id="UP001469553"/>
    </source>
</evidence>
<accession>A0ABV0ZPR0</accession>
<name>A0ABV0ZPR0_9TELE</name>
<protein>
    <submittedName>
        <fullName evidence="1">Uncharacterized protein</fullName>
    </submittedName>
</protein>
<reference evidence="1 2" key="1">
    <citation type="submission" date="2021-06" db="EMBL/GenBank/DDBJ databases">
        <authorList>
            <person name="Palmer J.M."/>
        </authorList>
    </citation>
    <scope>NUCLEOTIDE SEQUENCE [LARGE SCALE GENOMIC DNA]</scope>
    <source>
        <strain evidence="1 2">AS_MEX2019</strain>
        <tissue evidence="1">Muscle</tissue>
    </source>
</reference>
<sequence length="119" mass="13678">MAVPLVTRDFLEFPESCPYQTCHHHLSPELSAGLFFALRPDHSHQSCAVSCSSHFPNSQTSALFLSHSTLHFLLNRGFNSYIGAAQTFSYSIYFIYSLKLLLKLHPFYSYTTQHYLFHI</sequence>
<dbReference type="Proteomes" id="UP001469553">
    <property type="component" value="Unassembled WGS sequence"/>
</dbReference>